<evidence type="ECO:0000256" key="1">
    <source>
        <dbReference type="SAM" id="MobiDB-lite"/>
    </source>
</evidence>
<name>A0A9N9FLH7_9GLOM</name>
<feature type="region of interest" description="Disordered" evidence="1">
    <location>
        <begin position="124"/>
        <end position="208"/>
    </location>
</feature>
<dbReference type="EMBL" id="CAJVPV010003190">
    <property type="protein sequence ID" value="CAG8545613.1"/>
    <property type="molecule type" value="Genomic_DNA"/>
</dbReference>
<dbReference type="Proteomes" id="UP000789342">
    <property type="component" value="Unassembled WGS sequence"/>
</dbReference>
<evidence type="ECO:0000313" key="3">
    <source>
        <dbReference type="Proteomes" id="UP000789342"/>
    </source>
</evidence>
<proteinExistence type="predicted"/>
<feature type="compositionally biased region" description="Acidic residues" evidence="1">
    <location>
        <begin position="154"/>
        <end position="165"/>
    </location>
</feature>
<evidence type="ECO:0000313" key="2">
    <source>
        <dbReference type="EMBL" id="CAG8545613.1"/>
    </source>
</evidence>
<keyword evidence="3" id="KW-1185">Reference proteome</keyword>
<gene>
    <name evidence="2" type="ORF">AMORRO_LOCUS5334</name>
</gene>
<accession>A0A9N9FLH7</accession>
<comment type="caution">
    <text evidence="2">The sequence shown here is derived from an EMBL/GenBank/DDBJ whole genome shotgun (WGS) entry which is preliminary data.</text>
</comment>
<organism evidence="2 3">
    <name type="scientific">Acaulospora morrowiae</name>
    <dbReference type="NCBI Taxonomy" id="94023"/>
    <lineage>
        <taxon>Eukaryota</taxon>
        <taxon>Fungi</taxon>
        <taxon>Fungi incertae sedis</taxon>
        <taxon>Mucoromycota</taxon>
        <taxon>Glomeromycotina</taxon>
        <taxon>Glomeromycetes</taxon>
        <taxon>Diversisporales</taxon>
        <taxon>Acaulosporaceae</taxon>
        <taxon>Acaulospora</taxon>
    </lineage>
</organism>
<reference evidence="2" key="1">
    <citation type="submission" date="2021-06" db="EMBL/GenBank/DDBJ databases">
        <authorList>
            <person name="Kallberg Y."/>
            <person name="Tangrot J."/>
            <person name="Rosling A."/>
        </authorList>
    </citation>
    <scope>NUCLEOTIDE SEQUENCE</scope>
    <source>
        <strain evidence="2">CL551</strain>
    </source>
</reference>
<feature type="compositionally biased region" description="Basic and acidic residues" evidence="1">
    <location>
        <begin position="171"/>
        <end position="183"/>
    </location>
</feature>
<protein>
    <submittedName>
        <fullName evidence="2">16863_t:CDS:1</fullName>
    </submittedName>
</protein>
<sequence length="441" mass="50815">MINGQHEVNIPGLDIYCEVDGNKPSDINLLEMLHSHEKEIIEILPPSAIGVGITFEDSSKDPLIIIYVEKLPFELSEQTIEDFFKILQRPPEEIIICGENGSHKQDCRANENNRDKDVNNGIFEVEKNESNEDNNEPSSSTSNGKNRDGSFVDENGESNGNEENDFNMGHGDNKDDHRKDSGFKKKKNEGQENNEGDGNGDHPNDTNTMFPDRAIGVYYYAKITLDDIINQIPEIRFKLKMWHPENKDYWIFEVSDMCLLGGMMLSEKLKAHNGKGYYPVKVNVTLEAHKEVPQNNSISLVVSFYDHAATLNMGREKKIREDTSSVFLTNTDRGITKISWKHDIEKKESSKMPFHNVSFKYADRLVKKFVLNTELTLEYDYPFLRYLLSYFSSGVMILPKKFRFLFSIVIEKKEIPEPDDWKDHIHTKIYRINSRTITFPI</sequence>
<dbReference type="AlphaFoldDB" id="A0A9N9FLH7"/>